<protein>
    <submittedName>
        <fullName evidence="6">ATP-grasp domain-containing protein</fullName>
    </submittedName>
</protein>
<dbReference type="Pfam" id="PF13535">
    <property type="entry name" value="ATP-grasp_4"/>
    <property type="match status" value="1"/>
</dbReference>
<organism evidence="6 7">
    <name type="scientific">Streptomyces physcomitrii</name>
    <dbReference type="NCBI Taxonomy" id="2724184"/>
    <lineage>
        <taxon>Bacteria</taxon>
        <taxon>Bacillati</taxon>
        <taxon>Actinomycetota</taxon>
        <taxon>Actinomycetes</taxon>
        <taxon>Kitasatosporales</taxon>
        <taxon>Streptomycetaceae</taxon>
        <taxon>Streptomyces</taxon>
    </lineage>
</organism>
<dbReference type="InterPro" id="IPR052032">
    <property type="entry name" value="ATP-dep_AA_Ligase"/>
</dbReference>
<dbReference type="Gene3D" id="3.40.50.20">
    <property type="match status" value="1"/>
</dbReference>
<accession>A0ABX1H870</accession>
<dbReference type="Proteomes" id="UP000772196">
    <property type="component" value="Unassembled WGS sequence"/>
</dbReference>
<dbReference type="RefSeq" id="WP_168542379.1">
    <property type="nucleotide sequence ID" value="NZ_JAAWWP010000017.1"/>
</dbReference>
<evidence type="ECO:0000256" key="3">
    <source>
        <dbReference type="ARBA" id="ARBA00022840"/>
    </source>
</evidence>
<dbReference type="PANTHER" id="PTHR43585">
    <property type="entry name" value="FUMIPYRROLE BIOSYNTHESIS PROTEIN C"/>
    <property type="match status" value="1"/>
</dbReference>
<name>A0ABX1H870_9ACTN</name>
<evidence type="ECO:0000313" key="6">
    <source>
        <dbReference type="EMBL" id="NKI44273.1"/>
    </source>
</evidence>
<dbReference type="Pfam" id="PF18603">
    <property type="entry name" value="LAL_C2"/>
    <property type="match status" value="1"/>
</dbReference>
<gene>
    <name evidence="6" type="ORF">HFV08_24120</name>
</gene>
<dbReference type="EMBL" id="JAAWWP010000017">
    <property type="protein sequence ID" value="NKI44273.1"/>
    <property type="molecule type" value="Genomic_DNA"/>
</dbReference>
<keyword evidence="2 4" id="KW-0547">Nucleotide-binding</keyword>
<comment type="caution">
    <text evidence="6">The sequence shown here is derived from an EMBL/GenBank/DDBJ whole genome shotgun (WGS) entry which is preliminary data.</text>
</comment>
<sequence>MSDPTHRKLLFVGGAGDATLAVDVVTHAITEARKRGLSVHVTNQEATLAATPTISEQADAVSAVDFSERGASAAWAREQLAAGEQFDVVFGVREMAQEAVAEVADALGRPGNTPAAVHRVRTKDAARAALAERGFRQPAFRVCTTAAEAAAFLAEHKGPWVVKPRDAMGSEGVSKISGPEELDAAVAFLPEAGEPFIVEQYVEGREYSVEGVFLGGEPHALAVTDKEKLPPPYFFETEYVIPAIVPEELRAEIVREVTAALTALDLRYGQFHVELWATEDGVVLGEFHVRNAGGWIHRMLRHVVPGLEWFGLVFDDALGLPVDRAALAPVKGSAARFLTPQPGRVVSVHGWDEVLAHPAVLYAELRVAEGDIIPAPRSVEDRMGVIVVGADTPEEARDLGRKLADSVRVETEPVAEQQD</sequence>
<dbReference type="PROSITE" id="PS50975">
    <property type="entry name" value="ATP_GRASP"/>
    <property type="match status" value="1"/>
</dbReference>
<proteinExistence type="predicted"/>
<dbReference type="SUPFAM" id="SSF56059">
    <property type="entry name" value="Glutathione synthetase ATP-binding domain-like"/>
    <property type="match status" value="1"/>
</dbReference>
<dbReference type="SMART" id="SM01209">
    <property type="entry name" value="GARS_A"/>
    <property type="match status" value="1"/>
</dbReference>
<dbReference type="Gene3D" id="3.30.470.20">
    <property type="entry name" value="ATP-grasp fold, B domain"/>
    <property type="match status" value="1"/>
</dbReference>
<keyword evidence="3 4" id="KW-0067">ATP-binding</keyword>
<evidence type="ECO:0000256" key="4">
    <source>
        <dbReference type="PROSITE-ProRule" id="PRU00409"/>
    </source>
</evidence>
<feature type="domain" description="ATP-grasp" evidence="5">
    <location>
        <begin position="127"/>
        <end position="318"/>
    </location>
</feature>
<evidence type="ECO:0000313" key="7">
    <source>
        <dbReference type="Proteomes" id="UP000772196"/>
    </source>
</evidence>
<reference evidence="6 7" key="1">
    <citation type="submission" date="2020-04" db="EMBL/GenBank/DDBJ databases">
        <title>Phylogenetic Diversity and Antibacterial Activity against Ralstonia solanacearum of Endophytic Actinomycete Isolated from Moss.</title>
        <authorList>
            <person name="Zhuang X."/>
        </authorList>
    </citation>
    <scope>NUCLEOTIDE SEQUENCE [LARGE SCALE GENOMIC DNA]</scope>
    <source>
        <strain evidence="6 7">LD120</strain>
    </source>
</reference>
<dbReference type="InterPro" id="IPR040570">
    <property type="entry name" value="LAL_C2"/>
</dbReference>
<evidence type="ECO:0000256" key="2">
    <source>
        <dbReference type="ARBA" id="ARBA00022741"/>
    </source>
</evidence>
<evidence type="ECO:0000259" key="5">
    <source>
        <dbReference type="PROSITE" id="PS50975"/>
    </source>
</evidence>
<keyword evidence="1" id="KW-0436">Ligase</keyword>
<keyword evidence="7" id="KW-1185">Reference proteome</keyword>
<dbReference type="PANTHER" id="PTHR43585:SF2">
    <property type="entry name" value="ATP-GRASP ENZYME FSQD"/>
    <property type="match status" value="1"/>
</dbReference>
<evidence type="ECO:0000256" key="1">
    <source>
        <dbReference type="ARBA" id="ARBA00022598"/>
    </source>
</evidence>
<dbReference type="InterPro" id="IPR011761">
    <property type="entry name" value="ATP-grasp"/>
</dbReference>